<evidence type="ECO:0000256" key="1">
    <source>
        <dbReference type="SAM" id="MobiDB-lite"/>
    </source>
</evidence>
<evidence type="ECO:0000313" key="4">
    <source>
        <dbReference type="Proteomes" id="UP001140091"/>
    </source>
</evidence>
<gene>
    <name evidence="3" type="ORF">H1R20_g5359</name>
</gene>
<dbReference type="SUPFAM" id="SSF53474">
    <property type="entry name" value="alpha/beta-Hydrolases"/>
    <property type="match status" value="1"/>
</dbReference>
<dbReference type="Proteomes" id="UP001140091">
    <property type="component" value="Unassembled WGS sequence"/>
</dbReference>
<dbReference type="PANTHER" id="PTHR47842">
    <property type="entry name" value="EXPRESSED PROTEIN"/>
    <property type="match status" value="1"/>
</dbReference>
<dbReference type="OrthoDB" id="442243at2759"/>
<dbReference type="InterPro" id="IPR029058">
    <property type="entry name" value="AB_hydrolase_fold"/>
</dbReference>
<organism evidence="3 4">
    <name type="scientific">Candolleomyces eurysporus</name>
    <dbReference type="NCBI Taxonomy" id="2828524"/>
    <lineage>
        <taxon>Eukaryota</taxon>
        <taxon>Fungi</taxon>
        <taxon>Dikarya</taxon>
        <taxon>Basidiomycota</taxon>
        <taxon>Agaricomycotina</taxon>
        <taxon>Agaricomycetes</taxon>
        <taxon>Agaricomycetidae</taxon>
        <taxon>Agaricales</taxon>
        <taxon>Agaricineae</taxon>
        <taxon>Psathyrellaceae</taxon>
        <taxon>Candolleomyces</taxon>
    </lineage>
</organism>
<accession>A0A9W8JBN4</accession>
<dbReference type="PANTHER" id="PTHR47842:SF1">
    <property type="entry name" value="DUF676 DOMAIN-CONTAINING PROTEIN"/>
    <property type="match status" value="1"/>
</dbReference>
<dbReference type="Gene3D" id="3.40.50.1820">
    <property type="entry name" value="alpha/beta hydrolase"/>
    <property type="match status" value="1"/>
</dbReference>
<protein>
    <recommendedName>
        <fullName evidence="2">AB hydrolase-1 domain-containing protein</fullName>
    </recommendedName>
</protein>
<feature type="domain" description="AB hydrolase-1" evidence="2">
    <location>
        <begin position="42"/>
        <end position="235"/>
    </location>
</feature>
<sequence>MPPLAQPPRQRPTQTPSNSAEKSTSSAPSPFTFSTAGDVLLVIFIHGFKGTDTTFGDFPERLHHLLTQTIPNVKVECIIFPAYETKGELDKAVVRFADWLTSLTVEREVASGGGAGRAKIVLCGHSMGGLLAADSLREFVGSRPDEKSPLWPKIIACLAFDTPYLGLHPNLVKGGVTKAAEHVNAASTIGSALFGSFAGFTAGKAATASPAPPNAAASSSSTQQVSGWAKWAAPTAYAIGGAILAGAAAGGAYYARDQLGQSYSWLMDHMKYVGNLWDEGGLEQRVEALCDIEEKNGVIFRKFVVLSLEHSESRADTAAV</sequence>
<reference evidence="3" key="1">
    <citation type="submission" date="2022-06" db="EMBL/GenBank/DDBJ databases">
        <title>Genome Sequence of Candolleomyces eurysporus.</title>
        <authorList>
            <person name="Buettner E."/>
        </authorList>
    </citation>
    <scope>NUCLEOTIDE SEQUENCE</scope>
    <source>
        <strain evidence="3">VTCC 930004</strain>
    </source>
</reference>
<feature type="region of interest" description="Disordered" evidence="1">
    <location>
        <begin position="1"/>
        <end position="30"/>
    </location>
</feature>
<dbReference type="EMBL" id="JANBPK010000806">
    <property type="protein sequence ID" value="KAJ2931740.1"/>
    <property type="molecule type" value="Genomic_DNA"/>
</dbReference>
<proteinExistence type="predicted"/>
<feature type="non-terminal residue" evidence="3">
    <location>
        <position position="1"/>
    </location>
</feature>
<dbReference type="Pfam" id="PF12697">
    <property type="entry name" value="Abhydrolase_6"/>
    <property type="match status" value="1"/>
</dbReference>
<comment type="caution">
    <text evidence="3">The sequence shown here is derived from an EMBL/GenBank/DDBJ whole genome shotgun (WGS) entry which is preliminary data.</text>
</comment>
<feature type="compositionally biased region" description="Pro residues" evidence="1">
    <location>
        <begin position="1"/>
        <end position="10"/>
    </location>
</feature>
<dbReference type="AlphaFoldDB" id="A0A9W8JBN4"/>
<keyword evidence="4" id="KW-1185">Reference proteome</keyword>
<evidence type="ECO:0000313" key="3">
    <source>
        <dbReference type="EMBL" id="KAJ2931740.1"/>
    </source>
</evidence>
<dbReference type="InterPro" id="IPR000073">
    <property type="entry name" value="AB_hydrolase_1"/>
</dbReference>
<name>A0A9W8JBN4_9AGAR</name>
<evidence type="ECO:0000259" key="2">
    <source>
        <dbReference type="Pfam" id="PF12697"/>
    </source>
</evidence>